<evidence type="ECO:0000256" key="5">
    <source>
        <dbReference type="ARBA" id="ARBA00023136"/>
    </source>
</evidence>
<feature type="transmembrane region" description="Helical" evidence="6">
    <location>
        <begin position="182"/>
        <end position="203"/>
    </location>
</feature>
<evidence type="ECO:0000256" key="3">
    <source>
        <dbReference type="ARBA" id="ARBA00022692"/>
    </source>
</evidence>
<organism evidence="7 8">
    <name type="scientific">Dictyobacter aurantiacus</name>
    <dbReference type="NCBI Taxonomy" id="1936993"/>
    <lineage>
        <taxon>Bacteria</taxon>
        <taxon>Bacillati</taxon>
        <taxon>Chloroflexota</taxon>
        <taxon>Ktedonobacteria</taxon>
        <taxon>Ktedonobacterales</taxon>
        <taxon>Dictyobacteraceae</taxon>
        <taxon>Dictyobacter</taxon>
    </lineage>
</organism>
<dbReference type="Pfam" id="PF01810">
    <property type="entry name" value="LysE"/>
    <property type="match status" value="1"/>
</dbReference>
<name>A0A401ZI96_9CHLR</name>
<dbReference type="PANTHER" id="PTHR30086">
    <property type="entry name" value="ARGININE EXPORTER PROTEIN ARGO"/>
    <property type="match status" value="1"/>
</dbReference>
<feature type="transmembrane region" description="Helical" evidence="6">
    <location>
        <begin position="112"/>
        <end position="132"/>
    </location>
</feature>
<evidence type="ECO:0000313" key="7">
    <source>
        <dbReference type="EMBL" id="GCE06569.1"/>
    </source>
</evidence>
<evidence type="ECO:0000256" key="1">
    <source>
        <dbReference type="ARBA" id="ARBA00004651"/>
    </source>
</evidence>
<evidence type="ECO:0000256" key="2">
    <source>
        <dbReference type="ARBA" id="ARBA00022475"/>
    </source>
</evidence>
<proteinExistence type="predicted"/>
<dbReference type="InterPro" id="IPR001123">
    <property type="entry name" value="LeuE-type"/>
</dbReference>
<evidence type="ECO:0000313" key="8">
    <source>
        <dbReference type="Proteomes" id="UP000287224"/>
    </source>
</evidence>
<dbReference type="OrthoDB" id="581870at2"/>
<dbReference type="PANTHER" id="PTHR30086:SF20">
    <property type="entry name" value="ARGININE EXPORTER PROTEIN ARGO-RELATED"/>
    <property type="match status" value="1"/>
</dbReference>
<keyword evidence="2" id="KW-1003">Cell membrane</keyword>
<dbReference type="GO" id="GO:0005886">
    <property type="term" value="C:plasma membrane"/>
    <property type="evidence" value="ECO:0007669"/>
    <property type="project" value="UniProtKB-SubCell"/>
</dbReference>
<protein>
    <submittedName>
        <fullName evidence="7">Chemotactic transduction protein ChpE</fullName>
    </submittedName>
</protein>
<sequence length="211" mass="22521">MLSFSTIIMAIGLGIAYAAAPGAVNTEAIRRGVTWGARSTLLVETGSLIGDSLWAILALTGVTLLTRCLAIQIVLGIAGGCFLLRLAWLALSEVFIRQHTSQGNTSTTRGNFATGVVFGLANPVGLAFWSGLGSSVAASGMAGWQFAGFFVGFFLGAVLWCIGISALIRWGRHWIHPALFRWINALCGLALGYFGVRVLWITAQDWLEHHV</sequence>
<keyword evidence="3 6" id="KW-0812">Transmembrane</keyword>
<accession>A0A401ZI96</accession>
<keyword evidence="5 6" id="KW-0472">Membrane</keyword>
<keyword evidence="8" id="KW-1185">Reference proteome</keyword>
<comment type="subcellular location">
    <subcellularLocation>
        <location evidence="1">Cell membrane</location>
        <topology evidence="1">Multi-pass membrane protein</topology>
    </subcellularLocation>
</comment>
<dbReference type="RefSeq" id="WP_126597502.1">
    <property type="nucleotide sequence ID" value="NZ_BIFQ01000001.1"/>
</dbReference>
<keyword evidence="4 6" id="KW-1133">Transmembrane helix</keyword>
<gene>
    <name evidence="7" type="primary">chpE_2</name>
    <name evidence="7" type="ORF">KDAU_38980</name>
</gene>
<feature type="transmembrane region" description="Helical" evidence="6">
    <location>
        <begin position="144"/>
        <end position="170"/>
    </location>
</feature>
<dbReference type="Proteomes" id="UP000287224">
    <property type="component" value="Unassembled WGS sequence"/>
</dbReference>
<feature type="transmembrane region" description="Helical" evidence="6">
    <location>
        <begin position="69"/>
        <end position="91"/>
    </location>
</feature>
<dbReference type="EMBL" id="BIFQ01000001">
    <property type="protein sequence ID" value="GCE06569.1"/>
    <property type="molecule type" value="Genomic_DNA"/>
</dbReference>
<evidence type="ECO:0000256" key="6">
    <source>
        <dbReference type="SAM" id="Phobius"/>
    </source>
</evidence>
<dbReference type="GO" id="GO:0015171">
    <property type="term" value="F:amino acid transmembrane transporter activity"/>
    <property type="evidence" value="ECO:0007669"/>
    <property type="project" value="TreeGrafter"/>
</dbReference>
<dbReference type="AlphaFoldDB" id="A0A401ZI96"/>
<evidence type="ECO:0000256" key="4">
    <source>
        <dbReference type="ARBA" id="ARBA00022989"/>
    </source>
</evidence>
<reference evidence="8" key="1">
    <citation type="submission" date="2018-12" db="EMBL/GenBank/DDBJ databases">
        <title>Tengunoibacter tsumagoiensis gen. nov., sp. nov., Dictyobacter kobayashii sp. nov., D. alpinus sp. nov., and D. joshuensis sp. nov. and description of Dictyobacteraceae fam. nov. within the order Ktedonobacterales isolated from Tengu-no-mugimeshi.</title>
        <authorList>
            <person name="Wang C.M."/>
            <person name="Zheng Y."/>
            <person name="Sakai Y."/>
            <person name="Toyoda A."/>
            <person name="Minakuchi Y."/>
            <person name="Abe K."/>
            <person name="Yokota A."/>
            <person name="Yabe S."/>
        </authorList>
    </citation>
    <scope>NUCLEOTIDE SEQUENCE [LARGE SCALE GENOMIC DNA]</scope>
    <source>
        <strain evidence="8">S-27</strain>
    </source>
</reference>
<comment type="caution">
    <text evidence="7">The sequence shown here is derived from an EMBL/GenBank/DDBJ whole genome shotgun (WGS) entry which is preliminary data.</text>
</comment>